<dbReference type="InterPro" id="IPR043712">
    <property type="entry name" value="DUF5652"/>
</dbReference>
<name>A0A645B2U5_9ZZZZ</name>
<accession>A0A645B2U5</accession>
<dbReference type="Pfam" id="PF18893">
    <property type="entry name" value="DUF5652"/>
    <property type="match status" value="1"/>
</dbReference>
<sequence length="71" mass="8386">MNCLDFCPTEFVWFIPLIIVLVLWDVILKLLAMWKAAQRKELLWFLLIAIINTVGILPLIYLIVNKDKKEE</sequence>
<evidence type="ECO:0000259" key="2">
    <source>
        <dbReference type="Pfam" id="PF18893"/>
    </source>
</evidence>
<protein>
    <recommendedName>
        <fullName evidence="2">DUF5652 domain-containing protein</fullName>
    </recommendedName>
</protein>
<evidence type="ECO:0000313" key="3">
    <source>
        <dbReference type="EMBL" id="MPM59735.1"/>
    </source>
</evidence>
<organism evidence="3">
    <name type="scientific">bioreactor metagenome</name>
    <dbReference type="NCBI Taxonomy" id="1076179"/>
    <lineage>
        <taxon>unclassified sequences</taxon>
        <taxon>metagenomes</taxon>
        <taxon>ecological metagenomes</taxon>
    </lineage>
</organism>
<keyword evidence="1" id="KW-0812">Transmembrane</keyword>
<feature type="transmembrane region" description="Helical" evidence="1">
    <location>
        <begin position="43"/>
        <end position="64"/>
    </location>
</feature>
<keyword evidence="1" id="KW-1133">Transmembrane helix</keyword>
<gene>
    <name evidence="3" type="ORF">SDC9_106581</name>
</gene>
<dbReference type="AlphaFoldDB" id="A0A645B2U5"/>
<evidence type="ECO:0000256" key="1">
    <source>
        <dbReference type="SAM" id="Phobius"/>
    </source>
</evidence>
<keyword evidence="1" id="KW-0472">Membrane</keyword>
<dbReference type="EMBL" id="VSSQ01017434">
    <property type="protein sequence ID" value="MPM59735.1"/>
    <property type="molecule type" value="Genomic_DNA"/>
</dbReference>
<reference evidence="3" key="1">
    <citation type="submission" date="2019-08" db="EMBL/GenBank/DDBJ databases">
        <authorList>
            <person name="Kucharzyk K."/>
            <person name="Murdoch R.W."/>
            <person name="Higgins S."/>
            <person name="Loffler F."/>
        </authorList>
    </citation>
    <scope>NUCLEOTIDE SEQUENCE</scope>
</reference>
<feature type="domain" description="DUF5652" evidence="2">
    <location>
        <begin position="13"/>
        <end position="70"/>
    </location>
</feature>
<proteinExistence type="predicted"/>
<feature type="transmembrane region" description="Helical" evidence="1">
    <location>
        <begin position="12"/>
        <end position="31"/>
    </location>
</feature>
<comment type="caution">
    <text evidence="3">The sequence shown here is derived from an EMBL/GenBank/DDBJ whole genome shotgun (WGS) entry which is preliminary data.</text>
</comment>